<evidence type="ECO:0000313" key="1">
    <source>
        <dbReference type="EMBL" id="MBJ6723089.1"/>
    </source>
</evidence>
<dbReference type="InterPro" id="IPR042236">
    <property type="entry name" value="PI3K_accessory_sf"/>
</dbReference>
<dbReference type="SUPFAM" id="SSF48371">
    <property type="entry name" value="ARM repeat"/>
    <property type="match status" value="1"/>
</dbReference>
<evidence type="ECO:0008006" key="3">
    <source>
        <dbReference type="Google" id="ProtNLM"/>
    </source>
</evidence>
<gene>
    <name evidence="1" type="ORF">JFN93_00075</name>
</gene>
<sequence>MQPIERQEKLVQWFAKASLAHAQAIEEMAEFEAAAQVTDLNRYFAALKKEGGIDRLLALLDHPDPAVSGMVAVYCMRLEPKRCSAQLKKLSTLPGMIGFRAEAALKRWEAGEWSL</sequence>
<dbReference type="AlphaFoldDB" id="A0A8J7LT85"/>
<dbReference type="Proteomes" id="UP000636888">
    <property type="component" value="Unassembled WGS sequence"/>
</dbReference>
<protein>
    <recommendedName>
        <fullName evidence="3">DUF2019 domain-containing protein</fullName>
    </recommendedName>
</protein>
<dbReference type="RefSeq" id="WP_199381940.1">
    <property type="nucleotide sequence ID" value="NZ_JAEMHM010000001.1"/>
</dbReference>
<keyword evidence="2" id="KW-1185">Reference proteome</keyword>
<comment type="caution">
    <text evidence="1">The sequence shown here is derived from an EMBL/GenBank/DDBJ whole genome shotgun (WGS) entry which is preliminary data.</text>
</comment>
<dbReference type="InterPro" id="IPR016024">
    <property type="entry name" value="ARM-type_fold"/>
</dbReference>
<accession>A0A8J7LT85</accession>
<dbReference type="Gene3D" id="1.25.40.70">
    <property type="entry name" value="Phosphatidylinositol 3-kinase, accessory domain (PIK)"/>
    <property type="match status" value="1"/>
</dbReference>
<evidence type="ECO:0000313" key="2">
    <source>
        <dbReference type="Proteomes" id="UP000636888"/>
    </source>
</evidence>
<reference evidence="1" key="1">
    <citation type="submission" date="2020-12" db="EMBL/GenBank/DDBJ databases">
        <title>Geomonas sp. Red875, isolated from river sediment.</title>
        <authorList>
            <person name="Xu Z."/>
            <person name="Zhang Z."/>
            <person name="Masuda Y."/>
            <person name="Itoh H."/>
            <person name="Senoo K."/>
        </authorList>
    </citation>
    <scope>NUCLEOTIDE SEQUENCE</scope>
    <source>
        <strain evidence="1">Red875</strain>
    </source>
</reference>
<proteinExistence type="predicted"/>
<dbReference type="EMBL" id="JAEMHM010000001">
    <property type="protein sequence ID" value="MBJ6723089.1"/>
    <property type="molecule type" value="Genomic_DNA"/>
</dbReference>
<name>A0A8J7LT85_9BACT</name>
<organism evidence="1 2">
    <name type="scientific">Geomesophilobacter sediminis</name>
    <dbReference type="NCBI Taxonomy" id="2798584"/>
    <lineage>
        <taxon>Bacteria</taxon>
        <taxon>Pseudomonadati</taxon>
        <taxon>Thermodesulfobacteriota</taxon>
        <taxon>Desulfuromonadia</taxon>
        <taxon>Geobacterales</taxon>
        <taxon>Geobacteraceae</taxon>
        <taxon>Geomesophilobacter</taxon>
    </lineage>
</organism>